<name>A0A4R1BRU6_9ACTN</name>
<dbReference type="InterPro" id="IPR020598">
    <property type="entry name" value="rRNA_Ade_methylase_Trfase_N"/>
</dbReference>
<dbReference type="PANTHER" id="PTHR43861">
    <property type="entry name" value="TRANS-ACONITATE 2-METHYLTRANSFERASE-RELATED"/>
    <property type="match status" value="1"/>
</dbReference>
<gene>
    <name evidence="5" type="ORF">E0L93_01435</name>
</gene>
<evidence type="ECO:0000256" key="3">
    <source>
        <dbReference type="ARBA" id="ARBA00022691"/>
    </source>
</evidence>
<dbReference type="InterPro" id="IPR041698">
    <property type="entry name" value="Methyltransf_25"/>
</dbReference>
<keyword evidence="3" id="KW-0949">S-adenosyl-L-methionine</keyword>
<dbReference type="Proteomes" id="UP000295244">
    <property type="component" value="Unassembled WGS sequence"/>
</dbReference>
<dbReference type="EMBL" id="SKBU01000003">
    <property type="protein sequence ID" value="TCJ20513.1"/>
    <property type="molecule type" value="Genomic_DNA"/>
</dbReference>
<dbReference type="AlphaFoldDB" id="A0A4R1BRU6"/>
<organism evidence="5 6">
    <name type="scientific">Rubrobacter taiwanensis</name>
    <dbReference type="NCBI Taxonomy" id="185139"/>
    <lineage>
        <taxon>Bacteria</taxon>
        <taxon>Bacillati</taxon>
        <taxon>Actinomycetota</taxon>
        <taxon>Rubrobacteria</taxon>
        <taxon>Rubrobacterales</taxon>
        <taxon>Rubrobacteraceae</taxon>
        <taxon>Rubrobacter</taxon>
    </lineage>
</organism>
<reference evidence="5 6" key="1">
    <citation type="submission" date="2019-03" db="EMBL/GenBank/DDBJ databases">
        <title>Whole genome sequence of a novel Rubrobacter taiwanensis strain, isolated from Yellowstone National Park.</title>
        <authorList>
            <person name="Freed S."/>
            <person name="Ramaley R.F."/>
            <person name="Kyndt J.A."/>
        </authorList>
    </citation>
    <scope>NUCLEOTIDE SEQUENCE [LARGE SCALE GENOMIC DNA]</scope>
    <source>
        <strain evidence="5 6">Yellowstone</strain>
    </source>
</reference>
<evidence type="ECO:0000259" key="4">
    <source>
        <dbReference type="SMART" id="SM00650"/>
    </source>
</evidence>
<protein>
    <submittedName>
        <fullName evidence="5">Methyltransferase domain-containing protein</fullName>
    </submittedName>
</protein>
<dbReference type="CDD" id="cd02440">
    <property type="entry name" value="AdoMet_MTases"/>
    <property type="match status" value="1"/>
</dbReference>
<feature type="domain" description="Ribosomal RNA adenine methylase transferase N-terminal" evidence="4">
    <location>
        <begin position="20"/>
        <end position="154"/>
    </location>
</feature>
<sequence>MALEWDAVSYEALADPMTRWGAAFLERLELRGDECVLDAGCGTGRVTELLLERLPGGRVLAVDASEAMVRAARERFAGEGRVRVERRDLLELEVGEPVDVVFSTATFHWIPDHARLFRRLAAALRPGGLLAAQCGGEGNILRVREATERVMRGERFRGFFEGWEENKEYAGVEVTKARLEAAGFERVRCWLHEEPTRFDSVGKLAGYLRTIILRGHVEALPEEERDPFAVAVAREMAAMDGPLLADYVRLNMLARKPERETATTGVSVQEG</sequence>
<keyword evidence="6" id="KW-1185">Reference proteome</keyword>
<dbReference type="RefSeq" id="WP_132687482.1">
    <property type="nucleotide sequence ID" value="NZ_SKBU01000003.1"/>
</dbReference>
<comment type="caution">
    <text evidence="5">The sequence shown here is derived from an EMBL/GenBank/DDBJ whole genome shotgun (WGS) entry which is preliminary data.</text>
</comment>
<dbReference type="InterPro" id="IPR029063">
    <property type="entry name" value="SAM-dependent_MTases_sf"/>
</dbReference>
<dbReference type="GO" id="GO:0000179">
    <property type="term" value="F:rRNA (adenine-N6,N6-)-dimethyltransferase activity"/>
    <property type="evidence" value="ECO:0007669"/>
    <property type="project" value="InterPro"/>
</dbReference>
<dbReference type="PANTHER" id="PTHR43861:SF1">
    <property type="entry name" value="TRANS-ACONITATE 2-METHYLTRANSFERASE"/>
    <property type="match status" value="1"/>
</dbReference>
<keyword evidence="2 5" id="KW-0808">Transferase</keyword>
<dbReference type="Gene3D" id="3.40.50.150">
    <property type="entry name" value="Vaccinia Virus protein VP39"/>
    <property type="match status" value="1"/>
</dbReference>
<dbReference type="SUPFAM" id="SSF53335">
    <property type="entry name" value="S-adenosyl-L-methionine-dependent methyltransferases"/>
    <property type="match status" value="1"/>
</dbReference>
<evidence type="ECO:0000256" key="2">
    <source>
        <dbReference type="ARBA" id="ARBA00022679"/>
    </source>
</evidence>
<proteinExistence type="predicted"/>
<dbReference type="Pfam" id="PF13649">
    <property type="entry name" value="Methyltransf_25"/>
    <property type="match status" value="1"/>
</dbReference>
<accession>A0A4R1BRU6</accession>
<evidence type="ECO:0000256" key="1">
    <source>
        <dbReference type="ARBA" id="ARBA00022603"/>
    </source>
</evidence>
<evidence type="ECO:0000313" key="6">
    <source>
        <dbReference type="Proteomes" id="UP000295244"/>
    </source>
</evidence>
<dbReference type="OrthoDB" id="9795085at2"/>
<evidence type="ECO:0000313" key="5">
    <source>
        <dbReference type="EMBL" id="TCJ20513.1"/>
    </source>
</evidence>
<keyword evidence="1 5" id="KW-0489">Methyltransferase</keyword>
<dbReference type="SMART" id="SM00650">
    <property type="entry name" value="rADc"/>
    <property type="match status" value="1"/>
</dbReference>